<evidence type="ECO:0000313" key="3">
    <source>
        <dbReference type="Proteomes" id="UP000644010"/>
    </source>
</evidence>
<evidence type="ECO:0000313" key="2">
    <source>
        <dbReference type="EMBL" id="MBC5644589.1"/>
    </source>
</evidence>
<evidence type="ECO:0000256" key="1">
    <source>
        <dbReference type="SAM" id="SignalP"/>
    </source>
</evidence>
<dbReference type="Proteomes" id="UP000644010">
    <property type="component" value="Unassembled WGS sequence"/>
</dbReference>
<keyword evidence="1" id="KW-0732">Signal</keyword>
<protein>
    <recommendedName>
        <fullName evidence="4">TonB-dependent receptor</fullName>
    </recommendedName>
</protein>
<sequence>MKKRICLSLLFFCFLTNTSSAFAVDVNTLEKERRVVIEDVPLAGTLSLVTSVLPEGEGTKLFYSEKSLFDIGKIICDR</sequence>
<feature type="chain" id="PRO_5046936073" description="TonB-dependent receptor" evidence="1">
    <location>
        <begin position="24"/>
        <end position="78"/>
    </location>
</feature>
<dbReference type="EMBL" id="JACOOI010000020">
    <property type="protein sequence ID" value="MBC5644589.1"/>
    <property type="molecule type" value="Genomic_DNA"/>
</dbReference>
<feature type="signal peptide" evidence="1">
    <location>
        <begin position="1"/>
        <end position="23"/>
    </location>
</feature>
<proteinExistence type="predicted"/>
<keyword evidence="3" id="KW-1185">Reference proteome</keyword>
<evidence type="ECO:0008006" key="4">
    <source>
        <dbReference type="Google" id="ProtNLM"/>
    </source>
</evidence>
<organism evidence="2 3">
    <name type="scientific">Parabacteroides segnis</name>
    <dbReference type="NCBI Taxonomy" id="2763058"/>
    <lineage>
        <taxon>Bacteria</taxon>
        <taxon>Pseudomonadati</taxon>
        <taxon>Bacteroidota</taxon>
        <taxon>Bacteroidia</taxon>
        <taxon>Bacteroidales</taxon>
        <taxon>Tannerellaceae</taxon>
        <taxon>Parabacteroides</taxon>
    </lineage>
</organism>
<dbReference type="RefSeq" id="WP_186960453.1">
    <property type="nucleotide sequence ID" value="NZ_JACOOI010000020.1"/>
</dbReference>
<name>A0ABR7E6A8_9BACT</name>
<comment type="caution">
    <text evidence="2">The sequence shown here is derived from an EMBL/GenBank/DDBJ whole genome shotgun (WGS) entry which is preliminary data.</text>
</comment>
<accession>A0ABR7E6A8</accession>
<gene>
    <name evidence="2" type="ORF">H8S77_17050</name>
</gene>
<reference evidence="2 3" key="1">
    <citation type="submission" date="2020-08" db="EMBL/GenBank/DDBJ databases">
        <title>Genome public.</title>
        <authorList>
            <person name="Liu C."/>
            <person name="Sun Q."/>
        </authorList>
    </citation>
    <scope>NUCLEOTIDE SEQUENCE [LARGE SCALE GENOMIC DNA]</scope>
    <source>
        <strain evidence="2 3">BX2</strain>
    </source>
</reference>